<gene>
    <name evidence="3" type="ORF">EV652_10471</name>
</gene>
<dbReference type="OrthoDB" id="3538329at2"/>
<dbReference type="NCBIfam" id="NF033114">
    <property type="entry name" value="phos_trans_CPT"/>
    <property type="match status" value="1"/>
</dbReference>
<dbReference type="InterPro" id="IPR027417">
    <property type="entry name" value="P-loop_NTPase"/>
</dbReference>
<dbReference type="Proteomes" id="UP000294508">
    <property type="component" value="Unassembled WGS sequence"/>
</dbReference>
<dbReference type="PIRSF" id="PIRSF007531">
    <property type="entry name" value="CPT"/>
    <property type="match status" value="1"/>
</dbReference>
<comment type="caution">
    <text evidence="3">The sequence shown here is derived from an EMBL/GenBank/DDBJ whole genome shotgun (WGS) entry which is preliminary data.</text>
</comment>
<dbReference type="GO" id="GO:0016740">
    <property type="term" value="F:transferase activity"/>
    <property type="evidence" value="ECO:0007669"/>
    <property type="project" value="UniProtKB-KW"/>
</dbReference>
<evidence type="ECO:0000256" key="2">
    <source>
        <dbReference type="PIRSR" id="PIRSR007531-2"/>
    </source>
</evidence>
<evidence type="ECO:0000313" key="3">
    <source>
        <dbReference type="EMBL" id="TCO32465.1"/>
    </source>
</evidence>
<keyword evidence="3" id="KW-0808">Transferase</keyword>
<name>A0A4R2HR58_9ACTN</name>
<dbReference type="InterPro" id="IPR012853">
    <property type="entry name" value="CPT"/>
</dbReference>
<dbReference type="AlphaFoldDB" id="A0A4R2HR58"/>
<dbReference type="Pfam" id="PF07931">
    <property type="entry name" value="CPT"/>
    <property type="match status" value="1"/>
</dbReference>
<accession>A0A4R2HR58</accession>
<dbReference type="Gene3D" id="3.40.50.300">
    <property type="entry name" value="P-loop containing nucleotide triphosphate hydrolases"/>
    <property type="match status" value="1"/>
</dbReference>
<dbReference type="GO" id="GO:0005524">
    <property type="term" value="F:ATP binding"/>
    <property type="evidence" value="ECO:0007669"/>
    <property type="project" value="InterPro"/>
</dbReference>
<evidence type="ECO:0000256" key="1">
    <source>
        <dbReference type="PIRSR" id="PIRSR007531-1"/>
    </source>
</evidence>
<sequence>MIVLNGGSSSGKSGIVRCLQAVLPEPWMAFGVDSFVDALPAAMQDSDAGIEFKPDGDIAVGPVFRQLEAAWVEGIVAMCRAGARVIVDDVFLGGAASQQRWRDAVGDLDVLWVGVRCDAAVAAGREMARGDRVTGMAALQAEIVHEGVKYDVEVDTTHTESIDAAHTIARHLK</sequence>
<proteinExistence type="predicted"/>
<organism evidence="3 4">
    <name type="scientific">Kribbella steppae</name>
    <dbReference type="NCBI Taxonomy" id="2512223"/>
    <lineage>
        <taxon>Bacteria</taxon>
        <taxon>Bacillati</taxon>
        <taxon>Actinomycetota</taxon>
        <taxon>Actinomycetes</taxon>
        <taxon>Propionibacteriales</taxon>
        <taxon>Kribbellaceae</taxon>
        <taxon>Kribbella</taxon>
    </lineage>
</organism>
<feature type="binding site" evidence="2">
    <location>
        <begin position="6"/>
        <end position="13"/>
    </location>
    <ligand>
        <name>ATP</name>
        <dbReference type="ChEBI" id="CHEBI:30616"/>
    </ligand>
</feature>
<feature type="active site" evidence="1">
    <location>
        <position position="33"/>
    </location>
</feature>
<reference evidence="3 4" key="1">
    <citation type="journal article" date="2015" name="Stand. Genomic Sci.">
        <title>Genomic Encyclopedia of Bacterial and Archaeal Type Strains, Phase III: the genomes of soil and plant-associated and newly described type strains.</title>
        <authorList>
            <person name="Whitman W.B."/>
            <person name="Woyke T."/>
            <person name="Klenk H.P."/>
            <person name="Zhou Y."/>
            <person name="Lilburn T.G."/>
            <person name="Beck B.J."/>
            <person name="De Vos P."/>
            <person name="Vandamme P."/>
            <person name="Eisen J.A."/>
            <person name="Garrity G."/>
            <person name="Hugenholtz P."/>
            <person name="Kyrpides N.C."/>
        </authorList>
    </citation>
    <scope>NUCLEOTIDE SEQUENCE [LARGE SCALE GENOMIC DNA]</scope>
    <source>
        <strain evidence="3 4">VKM Ac-2572</strain>
    </source>
</reference>
<keyword evidence="4" id="KW-1185">Reference proteome</keyword>
<dbReference type="SUPFAM" id="SSF52540">
    <property type="entry name" value="P-loop containing nucleoside triphosphate hydrolases"/>
    <property type="match status" value="1"/>
</dbReference>
<dbReference type="RefSeq" id="WP_132209667.1">
    <property type="nucleotide sequence ID" value="NZ_SLWN01000004.1"/>
</dbReference>
<protein>
    <submittedName>
        <fullName evidence="3">Chloramphenicol 3-O phosphotransferase</fullName>
    </submittedName>
</protein>
<evidence type="ECO:0000313" key="4">
    <source>
        <dbReference type="Proteomes" id="UP000294508"/>
    </source>
</evidence>
<dbReference type="EMBL" id="SLWN01000004">
    <property type="protein sequence ID" value="TCO32465.1"/>
    <property type="molecule type" value="Genomic_DNA"/>
</dbReference>